<dbReference type="EMBL" id="WUAV01000005">
    <property type="protein sequence ID" value="KAF1750082.1"/>
    <property type="molecule type" value="Genomic_DNA"/>
</dbReference>
<gene>
    <name evidence="1" type="ORF">GCK72_016628</name>
</gene>
<dbReference type="GeneID" id="78776366"/>
<evidence type="ECO:0000313" key="1">
    <source>
        <dbReference type="EMBL" id="KAF1750082.1"/>
    </source>
</evidence>
<dbReference type="CTD" id="78776366"/>
<name>A0A6A5G5S9_CAERE</name>
<sequence>MQTAFREKRRPFLLDKRLADFQKFGTLEVRNGLSVPEVSIEFSIGESQKFGDKIQEGVEECVEEEQPDQVIRNRQFQKTFHASWQLHFTQWLHTIPYSWHNPLLN</sequence>
<accession>A0A6A5G5S9</accession>
<dbReference type="AlphaFoldDB" id="A0A6A5G5S9"/>
<organism evidence="1 2">
    <name type="scientific">Caenorhabditis remanei</name>
    <name type="common">Caenorhabditis vulgaris</name>
    <dbReference type="NCBI Taxonomy" id="31234"/>
    <lineage>
        <taxon>Eukaryota</taxon>
        <taxon>Metazoa</taxon>
        <taxon>Ecdysozoa</taxon>
        <taxon>Nematoda</taxon>
        <taxon>Chromadorea</taxon>
        <taxon>Rhabditida</taxon>
        <taxon>Rhabditina</taxon>
        <taxon>Rhabditomorpha</taxon>
        <taxon>Rhabditoidea</taxon>
        <taxon>Rhabditidae</taxon>
        <taxon>Peloderinae</taxon>
        <taxon>Caenorhabditis</taxon>
    </lineage>
</organism>
<protein>
    <submittedName>
        <fullName evidence="1">Uncharacterized protein</fullName>
    </submittedName>
</protein>
<dbReference type="Proteomes" id="UP000483820">
    <property type="component" value="Chromosome V"/>
</dbReference>
<reference evidence="1 2" key="1">
    <citation type="submission" date="2019-12" db="EMBL/GenBank/DDBJ databases">
        <title>Chromosome-level assembly of the Caenorhabditis remanei genome.</title>
        <authorList>
            <person name="Teterina A.A."/>
            <person name="Willis J.H."/>
            <person name="Phillips P.C."/>
        </authorList>
    </citation>
    <scope>NUCLEOTIDE SEQUENCE [LARGE SCALE GENOMIC DNA]</scope>
    <source>
        <strain evidence="1 2">PX506</strain>
        <tissue evidence="1">Whole organism</tissue>
    </source>
</reference>
<dbReference type="KEGG" id="crq:GCK72_016628"/>
<dbReference type="RefSeq" id="XP_053580510.1">
    <property type="nucleotide sequence ID" value="XM_053731597.1"/>
</dbReference>
<proteinExistence type="predicted"/>
<evidence type="ECO:0000313" key="2">
    <source>
        <dbReference type="Proteomes" id="UP000483820"/>
    </source>
</evidence>
<comment type="caution">
    <text evidence="1">The sequence shown here is derived from an EMBL/GenBank/DDBJ whole genome shotgun (WGS) entry which is preliminary data.</text>
</comment>